<evidence type="ECO:0000313" key="1">
    <source>
        <dbReference type="WBParaSite" id="ECPE_0000648001-mRNA-1"/>
    </source>
</evidence>
<protein>
    <submittedName>
        <fullName evidence="1">Ovule protein</fullName>
    </submittedName>
</protein>
<sequence length="41" mass="4751">LHLIADNLGWIKDERWYVLFLPPPSFLPTQFSFTSSSISLI</sequence>
<dbReference type="AlphaFoldDB" id="A0A183AHN2"/>
<proteinExistence type="predicted"/>
<name>A0A183AHN2_9TREM</name>
<organism evidence="1">
    <name type="scientific">Echinostoma caproni</name>
    <dbReference type="NCBI Taxonomy" id="27848"/>
    <lineage>
        <taxon>Eukaryota</taxon>
        <taxon>Metazoa</taxon>
        <taxon>Spiralia</taxon>
        <taxon>Lophotrochozoa</taxon>
        <taxon>Platyhelminthes</taxon>
        <taxon>Trematoda</taxon>
        <taxon>Digenea</taxon>
        <taxon>Plagiorchiida</taxon>
        <taxon>Echinostomata</taxon>
        <taxon>Echinostomatoidea</taxon>
        <taxon>Echinostomatidae</taxon>
        <taxon>Echinostoma</taxon>
    </lineage>
</organism>
<reference evidence="1" key="1">
    <citation type="submission" date="2016-06" db="UniProtKB">
        <authorList>
            <consortium name="WormBaseParasite"/>
        </authorList>
    </citation>
    <scope>IDENTIFICATION</scope>
</reference>
<accession>A0A183AHN2</accession>
<dbReference type="WBParaSite" id="ECPE_0000648001-mRNA-1">
    <property type="protein sequence ID" value="ECPE_0000648001-mRNA-1"/>
    <property type="gene ID" value="ECPE_0000648001"/>
</dbReference>